<accession>A0AAE0MT89</accession>
<name>A0AAE0MT89_9PEZI</name>
<dbReference type="Proteomes" id="UP001278500">
    <property type="component" value="Unassembled WGS sequence"/>
</dbReference>
<keyword evidence="2" id="KW-1185">Reference proteome</keyword>
<evidence type="ECO:0000313" key="2">
    <source>
        <dbReference type="Proteomes" id="UP001278500"/>
    </source>
</evidence>
<dbReference type="Gene3D" id="3.40.50.300">
    <property type="entry name" value="P-loop containing nucleotide triphosphate hydrolases"/>
    <property type="match status" value="1"/>
</dbReference>
<evidence type="ECO:0000313" key="1">
    <source>
        <dbReference type="EMBL" id="KAK3347587.1"/>
    </source>
</evidence>
<evidence type="ECO:0008006" key="3">
    <source>
        <dbReference type="Google" id="ProtNLM"/>
    </source>
</evidence>
<dbReference type="AlphaFoldDB" id="A0AAE0MT89"/>
<sequence>MQQMSEKDQQRLKDLRITNPRHDKTCIEQTKGGHYRVKFSLRGMPRSNNFVPRPSNIMDIEKSLLPHHQKSQGCNVFVLHGLGGIGKTQLAVNFARQYKAAFSAIFWLDGISEDSLKQSFASCAKRIPKDQIPENIKVQKQAMKSISTRLWSTYKSGSQNMTMSIGF</sequence>
<dbReference type="SUPFAM" id="SSF52540">
    <property type="entry name" value="P-loop containing nucleoside triphosphate hydrolases"/>
    <property type="match status" value="1"/>
</dbReference>
<dbReference type="EMBL" id="JAUEPP010000003">
    <property type="protein sequence ID" value="KAK3347587.1"/>
    <property type="molecule type" value="Genomic_DNA"/>
</dbReference>
<dbReference type="InterPro" id="IPR027417">
    <property type="entry name" value="P-loop_NTPase"/>
</dbReference>
<protein>
    <recommendedName>
        <fullName evidence="3">NB-ARC domain-containing protein</fullName>
    </recommendedName>
</protein>
<organism evidence="1 2">
    <name type="scientific">Neurospora tetraspora</name>
    <dbReference type="NCBI Taxonomy" id="94610"/>
    <lineage>
        <taxon>Eukaryota</taxon>
        <taxon>Fungi</taxon>
        <taxon>Dikarya</taxon>
        <taxon>Ascomycota</taxon>
        <taxon>Pezizomycotina</taxon>
        <taxon>Sordariomycetes</taxon>
        <taxon>Sordariomycetidae</taxon>
        <taxon>Sordariales</taxon>
        <taxon>Sordariaceae</taxon>
        <taxon>Neurospora</taxon>
    </lineage>
</organism>
<dbReference type="RefSeq" id="XP_062682669.1">
    <property type="nucleotide sequence ID" value="XM_062826565.1"/>
</dbReference>
<reference evidence="1" key="2">
    <citation type="submission" date="2023-06" db="EMBL/GenBank/DDBJ databases">
        <authorList>
            <consortium name="Lawrence Berkeley National Laboratory"/>
            <person name="Haridas S."/>
            <person name="Hensen N."/>
            <person name="Bonometti L."/>
            <person name="Westerberg I."/>
            <person name="Brannstrom I.O."/>
            <person name="Guillou S."/>
            <person name="Cros-Aarteil S."/>
            <person name="Calhoun S."/>
            <person name="Kuo A."/>
            <person name="Mondo S."/>
            <person name="Pangilinan J."/>
            <person name="Riley R."/>
            <person name="Labutti K."/>
            <person name="Andreopoulos B."/>
            <person name="Lipzen A."/>
            <person name="Chen C."/>
            <person name="Yanf M."/>
            <person name="Daum C."/>
            <person name="Ng V."/>
            <person name="Clum A."/>
            <person name="Steindorff A."/>
            <person name="Ohm R."/>
            <person name="Martin F."/>
            <person name="Silar P."/>
            <person name="Natvig D."/>
            <person name="Lalanne C."/>
            <person name="Gautier V."/>
            <person name="Ament-Velasquez S.L."/>
            <person name="Kruys A."/>
            <person name="Hutchinson M.I."/>
            <person name="Powell A.J."/>
            <person name="Barry K."/>
            <person name="Miller A.N."/>
            <person name="Grigoriev I.V."/>
            <person name="Debuchy R."/>
            <person name="Gladieux P."/>
            <person name="Thoren M.H."/>
            <person name="Johannesson H."/>
        </authorList>
    </citation>
    <scope>NUCLEOTIDE SEQUENCE</scope>
    <source>
        <strain evidence="1">CBS 560.94</strain>
    </source>
</reference>
<dbReference type="GeneID" id="87863719"/>
<gene>
    <name evidence="1" type="ORF">B0H65DRAFT_460881</name>
</gene>
<reference evidence="1" key="1">
    <citation type="journal article" date="2023" name="Mol. Phylogenet. Evol.">
        <title>Genome-scale phylogeny and comparative genomics of the fungal order Sordariales.</title>
        <authorList>
            <person name="Hensen N."/>
            <person name="Bonometti L."/>
            <person name="Westerberg I."/>
            <person name="Brannstrom I.O."/>
            <person name="Guillou S."/>
            <person name="Cros-Aarteil S."/>
            <person name="Calhoun S."/>
            <person name="Haridas S."/>
            <person name="Kuo A."/>
            <person name="Mondo S."/>
            <person name="Pangilinan J."/>
            <person name="Riley R."/>
            <person name="LaButti K."/>
            <person name="Andreopoulos B."/>
            <person name="Lipzen A."/>
            <person name="Chen C."/>
            <person name="Yan M."/>
            <person name="Daum C."/>
            <person name="Ng V."/>
            <person name="Clum A."/>
            <person name="Steindorff A."/>
            <person name="Ohm R.A."/>
            <person name="Martin F."/>
            <person name="Silar P."/>
            <person name="Natvig D.O."/>
            <person name="Lalanne C."/>
            <person name="Gautier V."/>
            <person name="Ament-Velasquez S.L."/>
            <person name="Kruys A."/>
            <person name="Hutchinson M.I."/>
            <person name="Powell A.J."/>
            <person name="Barry K."/>
            <person name="Miller A.N."/>
            <person name="Grigoriev I.V."/>
            <person name="Debuchy R."/>
            <person name="Gladieux P."/>
            <person name="Hiltunen Thoren M."/>
            <person name="Johannesson H."/>
        </authorList>
    </citation>
    <scope>NUCLEOTIDE SEQUENCE</scope>
    <source>
        <strain evidence="1">CBS 560.94</strain>
    </source>
</reference>
<proteinExistence type="predicted"/>
<comment type="caution">
    <text evidence="1">The sequence shown here is derived from an EMBL/GenBank/DDBJ whole genome shotgun (WGS) entry which is preliminary data.</text>
</comment>